<dbReference type="Proteomes" id="UP001249020">
    <property type="component" value="Unassembled WGS sequence"/>
</dbReference>
<dbReference type="Pfam" id="PF19576">
    <property type="entry name" value="Acyltransf_2"/>
    <property type="match status" value="1"/>
</dbReference>
<evidence type="ECO:0000313" key="13">
    <source>
        <dbReference type="Proteomes" id="UP001249020"/>
    </source>
</evidence>
<dbReference type="InterPro" id="IPR016181">
    <property type="entry name" value="Acyl_CoA_acyltransferase"/>
</dbReference>
<gene>
    <name evidence="12" type="ORF">RM544_15525</name>
</gene>
<evidence type="ECO:0000256" key="6">
    <source>
        <dbReference type="ARBA" id="ARBA00038095"/>
    </source>
</evidence>
<dbReference type="AlphaFoldDB" id="A0AAW8R3V9"/>
<name>A0AAW8R3V9_9ALTE</name>
<proteinExistence type="inferred from homology"/>
<comment type="similarity">
    <text evidence="6">Belongs to the acetyltransferase family. OlsB subfamily.</text>
</comment>
<keyword evidence="5 12" id="KW-0012">Acyltransferase</keyword>
<keyword evidence="2" id="KW-0444">Lipid biosynthesis</keyword>
<comment type="catalytic activity">
    <reaction evidence="10">
        <text>a (3R)-hydroxyacyl-[ACP] + L-ornithine = a lyso-ornithine lipid + holo-[ACP] + H(+)</text>
        <dbReference type="Rhea" id="RHEA:20633"/>
        <dbReference type="Rhea" id="RHEA-COMP:9685"/>
        <dbReference type="Rhea" id="RHEA-COMP:9945"/>
        <dbReference type="ChEBI" id="CHEBI:15378"/>
        <dbReference type="ChEBI" id="CHEBI:46911"/>
        <dbReference type="ChEBI" id="CHEBI:64479"/>
        <dbReference type="ChEBI" id="CHEBI:78827"/>
        <dbReference type="ChEBI" id="CHEBI:138482"/>
        <dbReference type="EC" id="2.3.2.30"/>
    </reaction>
    <physiologicalReaction direction="left-to-right" evidence="10">
        <dbReference type="Rhea" id="RHEA:20634"/>
    </physiologicalReaction>
</comment>
<evidence type="ECO:0000256" key="5">
    <source>
        <dbReference type="ARBA" id="ARBA00023315"/>
    </source>
</evidence>
<feature type="domain" description="Phospholipid/glycerol acyltransferase" evidence="11">
    <location>
        <begin position="81"/>
        <end position="198"/>
    </location>
</feature>
<dbReference type="PANTHER" id="PTHR37323">
    <property type="entry name" value="GCN5-RELATED N-ACETYLTRANSFERASE"/>
    <property type="match status" value="1"/>
</dbReference>
<evidence type="ECO:0000256" key="9">
    <source>
        <dbReference type="ARBA" id="ARBA00045724"/>
    </source>
</evidence>
<dbReference type="Pfam" id="PF13444">
    <property type="entry name" value="Acetyltransf_5"/>
    <property type="match status" value="1"/>
</dbReference>
<evidence type="ECO:0000256" key="2">
    <source>
        <dbReference type="ARBA" id="ARBA00022516"/>
    </source>
</evidence>
<dbReference type="GO" id="GO:0043810">
    <property type="term" value="F:ornithine-acyl [acyl carrier protein] N-acyltransferase activity"/>
    <property type="evidence" value="ECO:0007669"/>
    <property type="project" value="UniProtKB-EC"/>
</dbReference>
<dbReference type="InterPro" id="IPR045746">
    <property type="entry name" value="ACT14924-like_Acyltransf_dom"/>
</dbReference>
<evidence type="ECO:0000313" key="12">
    <source>
        <dbReference type="EMBL" id="MDT0583962.1"/>
    </source>
</evidence>
<dbReference type="PANTHER" id="PTHR37323:SF1">
    <property type="entry name" value="L-ORNITHINE N(ALPHA)-ACYLTRANSFERASE"/>
    <property type="match status" value="1"/>
</dbReference>
<dbReference type="EC" id="2.3.2.30" evidence="7"/>
<dbReference type="CDD" id="cd07986">
    <property type="entry name" value="LPLAT_ACT14924-like"/>
    <property type="match status" value="1"/>
</dbReference>
<evidence type="ECO:0000256" key="8">
    <source>
        <dbReference type="ARBA" id="ARBA00039866"/>
    </source>
</evidence>
<evidence type="ECO:0000256" key="4">
    <source>
        <dbReference type="ARBA" id="ARBA00023098"/>
    </source>
</evidence>
<dbReference type="GO" id="GO:0006629">
    <property type="term" value="P:lipid metabolic process"/>
    <property type="evidence" value="ECO:0007669"/>
    <property type="project" value="UniProtKB-KW"/>
</dbReference>
<evidence type="ECO:0000256" key="10">
    <source>
        <dbReference type="ARBA" id="ARBA00047785"/>
    </source>
</evidence>
<accession>A0AAW8R3V9</accession>
<dbReference type="SMART" id="SM00563">
    <property type="entry name" value="PlsC"/>
    <property type="match status" value="1"/>
</dbReference>
<comment type="function">
    <text evidence="9">Catalyzes the first step in the biosynthesis of ornithine lipids, which are phosphorus-free membrane lipids. Catalyzes the 3-hydroxyacyl-acyl carrier protein-dependent acylation of ornithine to form lyso-ornithine lipid (LOL).</text>
</comment>
<dbReference type="SUPFAM" id="SSF69593">
    <property type="entry name" value="Glycerol-3-phosphate (1)-acyltransferase"/>
    <property type="match status" value="1"/>
</dbReference>
<keyword evidence="13" id="KW-1185">Reference proteome</keyword>
<evidence type="ECO:0000259" key="11">
    <source>
        <dbReference type="SMART" id="SM00563"/>
    </source>
</evidence>
<reference evidence="12 13" key="1">
    <citation type="submission" date="2023-09" db="EMBL/GenBank/DDBJ databases">
        <authorList>
            <person name="Rey-Velasco X."/>
        </authorList>
    </citation>
    <scope>NUCLEOTIDE SEQUENCE [LARGE SCALE GENOMIC DNA]</scope>
    <source>
        <strain evidence="12 13">W409</strain>
    </source>
</reference>
<evidence type="ECO:0000256" key="7">
    <source>
        <dbReference type="ARBA" id="ARBA00039058"/>
    </source>
</evidence>
<organism evidence="12 13">
    <name type="scientific">Brumicola blandensis</name>
    <dbReference type="NCBI Taxonomy" id="3075611"/>
    <lineage>
        <taxon>Bacteria</taxon>
        <taxon>Pseudomonadati</taxon>
        <taxon>Pseudomonadota</taxon>
        <taxon>Gammaproteobacteria</taxon>
        <taxon>Alteromonadales</taxon>
        <taxon>Alteromonadaceae</taxon>
        <taxon>Brumicola</taxon>
    </lineage>
</organism>
<dbReference type="SUPFAM" id="SSF55729">
    <property type="entry name" value="Acyl-CoA N-acyltransferases (Nat)"/>
    <property type="match status" value="1"/>
</dbReference>
<dbReference type="InterPro" id="IPR052351">
    <property type="entry name" value="Ornithine_N-alpha-AT"/>
</dbReference>
<dbReference type="EMBL" id="JAVRIE010000007">
    <property type="protein sequence ID" value="MDT0583962.1"/>
    <property type="molecule type" value="Genomic_DNA"/>
</dbReference>
<evidence type="ECO:0000256" key="1">
    <source>
        <dbReference type="ARBA" id="ARBA00005189"/>
    </source>
</evidence>
<evidence type="ECO:0000256" key="3">
    <source>
        <dbReference type="ARBA" id="ARBA00022679"/>
    </source>
</evidence>
<comment type="caution">
    <text evidence="12">The sequence shown here is derived from an EMBL/GenBank/DDBJ whole genome shotgun (WGS) entry which is preliminary data.</text>
</comment>
<keyword evidence="4" id="KW-0443">Lipid metabolism</keyword>
<dbReference type="RefSeq" id="WP_311362923.1">
    <property type="nucleotide sequence ID" value="NZ_JAVRIE010000007.1"/>
</dbReference>
<dbReference type="InterPro" id="IPR002123">
    <property type="entry name" value="Plipid/glycerol_acylTrfase"/>
</dbReference>
<protein>
    <recommendedName>
        <fullName evidence="8">L-ornithine N(alpha)-acyltransferase</fullName>
        <ecNumber evidence="7">2.3.2.30</ecNumber>
    </recommendedName>
</protein>
<sequence length="576" mass="65888">MFSVEHLIEEHYPGLRKHTAVYKPLSSFLRYLLHENDAQAFARQYGHLQGIDFVEQILDYFTFRFSVSDIEKERIPSEGKLVIVANHPIGSLDALALIKLISDVRKDLKVVANEMLMALNPLHSILLPVNNMQGNTAKQNLRLINKHLDSDGAVLIFPAGEVSRLRPQGVRDSKWKKGFLRMAKQTRSPILPVFINAKNSPLFYGVSMLFKPAATSLLVREMFKKKHQHIKLHVGELIPVEAYLHSNIQAKEQVNLFRKHVYRLGTQKPSLFKTQSALALPEDRRHLRKAILNDCESLGETPDNKKILLYRHTGSNPIMREIGRLREIAFRAVGEGSNSRRDIDAFDYHYLHLILWDDNDLEIAGAYRLGDASVLTQEKHPTGLYSASLFDYQAPMQTIFKEGLELGRSFVQPKYWGKRSLDYLWLGIGAFMTKYPKYRYCFGPVSISNALPASALALLVQFYSKYFPSNENFANAKLPFIPSTDSLYDFHGNDYMEEFKVLKSVLANMNTTIPTLLKQYADICEDKGVCFAAFNVDPDFNYCVDGLIIMDSTRLTKSKRKRYMPSKFEGDMQIQE</sequence>
<keyword evidence="3" id="KW-0808">Transferase</keyword>
<comment type="pathway">
    <text evidence="1">Lipid metabolism.</text>
</comment>